<proteinExistence type="predicted"/>
<dbReference type="AlphaFoldDB" id="A0AAV8ZVI5"/>
<name>A0AAV8ZVI5_9CUCU</name>
<dbReference type="PANTHER" id="PTHR11315">
    <property type="entry name" value="PROTEASE FAMILY C26 GAMMA-GLUTAMYL HYDROLASE"/>
    <property type="match status" value="1"/>
</dbReference>
<keyword evidence="2" id="KW-1185">Reference proteome</keyword>
<evidence type="ECO:0000313" key="2">
    <source>
        <dbReference type="Proteomes" id="UP001162156"/>
    </source>
</evidence>
<dbReference type="GO" id="GO:0005773">
    <property type="term" value="C:vacuole"/>
    <property type="evidence" value="ECO:0007669"/>
    <property type="project" value="TreeGrafter"/>
</dbReference>
<dbReference type="GO" id="GO:0034722">
    <property type="term" value="F:gamma-glutamyl-peptidase activity"/>
    <property type="evidence" value="ECO:0007669"/>
    <property type="project" value="TreeGrafter"/>
</dbReference>
<dbReference type="Proteomes" id="UP001162156">
    <property type="component" value="Unassembled WGS sequence"/>
</dbReference>
<dbReference type="GO" id="GO:0046900">
    <property type="term" value="P:tetrahydrofolylpolyglutamate metabolic process"/>
    <property type="evidence" value="ECO:0007669"/>
    <property type="project" value="TreeGrafter"/>
</dbReference>
<sequence length="129" mass="15456">MDYKKEQAIFKCTRKHFKCTSIAQCHLQSTSFLLDTRSFWKQNKILSDWKMLSTNRDNNNLEFISSMESISYQYMEFSFTGEESSLNLRKVEFRLHEAVYVSQYFANFFVNECRKNKNTFPSLKLEKIP</sequence>
<protein>
    <submittedName>
        <fullName evidence="1">Uncharacterized protein</fullName>
    </submittedName>
</protein>
<dbReference type="InterPro" id="IPR015527">
    <property type="entry name" value="Pept_C26_g-glut_hydrolase"/>
</dbReference>
<organism evidence="1 2">
    <name type="scientific">Rhamnusium bicolor</name>
    <dbReference type="NCBI Taxonomy" id="1586634"/>
    <lineage>
        <taxon>Eukaryota</taxon>
        <taxon>Metazoa</taxon>
        <taxon>Ecdysozoa</taxon>
        <taxon>Arthropoda</taxon>
        <taxon>Hexapoda</taxon>
        <taxon>Insecta</taxon>
        <taxon>Pterygota</taxon>
        <taxon>Neoptera</taxon>
        <taxon>Endopterygota</taxon>
        <taxon>Coleoptera</taxon>
        <taxon>Polyphaga</taxon>
        <taxon>Cucujiformia</taxon>
        <taxon>Chrysomeloidea</taxon>
        <taxon>Cerambycidae</taxon>
        <taxon>Lepturinae</taxon>
        <taxon>Rhagiini</taxon>
        <taxon>Rhamnusium</taxon>
    </lineage>
</organism>
<dbReference type="InterPro" id="IPR029062">
    <property type="entry name" value="Class_I_gatase-like"/>
</dbReference>
<evidence type="ECO:0000313" key="1">
    <source>
        <dbReference type="EMBL" id="KAJ8970419.1"/>
    </source>
</evidence>
<reference evidence="1" key="1">
    <citation type="journal article" date="2023" name="Insect Mol. Biol.">
        <title>Genome sequencing provides insights into the evolution of gene families encoding plant cell wall-degrading enzymes in longhorned beetles.</title>
        <authorList>
            <person name="Shin N.R."/>
            <person name="Okamura Y."/>
            <person name="Kirsch R."/>
            <person name="Pauchet Y."/>
        </authorList>
    </citation>
    <scope>NUCLEOTIDE SEQUENCE</scope>
    <source>
        <strain evidence="1">RBIC_L_NR</strain>
    </source>
</reference>
<accession>A0AAV8ZVI5</accession>
<gene>
    <name evidence="1" type="ORF">NQ314_001246</name>
</gene>
<comment type="caution">
    <text evidence="1">The sequence shown here is derived from an EMBL/GenBank/DDBJ whole genome shotgun (WGS) entry which is preliminary data.</text>
</comment>
<dbReference type="EMBL" id="JANEYF010000355">
    <property type="protein sequence ID" value="KAJ8970419.1"/>
    <property type="molecule type" value="Genomic_DNA"/>
</dbReference>
<dbReference type="PANTHER" id="PTHR11315:SF0">
    <property type="entry name" value="FOLATE GAMMA-GLUTAMYL HYDROLASE"/>
    <property type="match status" value="1"/>
</dbReference>
<dbReference type="Gene3D" id="3.40.50.880">
    <property type="match status" value="1"/>
</dbReference>